<gene>
    <name evidence="1" type="ORF">BLA18112_02048</name>
</gene>
<dbReference type="Gene3D" id="2.40.350.10">
    <property type="entry name" value="SO1590-like"/>
    <property type="match status" value="1"/>
</dbReference>
<dbReference type="RefSeq" id="WP_175043539.1">
    <property type="nucleotide sequence ID" value="NZ_CABVQI010000005.1"/>
</dbReference>
<name>A0A6P2UUB0_BURL3</name>
<proteinExistence type="predicted"/>
<protein>
    <recommendedName>
        <fullName evidence="3">DUF3224 domain-containing protein</fullName>
    </recommendedName>
</protein>
<organism evidence="1 2">
    <name type="scientific">Burkholderia lata (strain ATCC 17760 / DSM 23089 / LMG 22485 / NCIMB 9086 / R18194 / 383)</name>
    <dbReference type="NCBI Taxonomy" id="482957"/>
    <lineage>
        <taxon>Bacteria</taxon>
        <taxon>Pseudomonadati</taxon>
        <taxon>Pseudomonadota</taxon>
        <taxon>Betaproteobacteria</taxon>
        <taxon>Burkholderiales</taxon>
        <taxon>Burkholderiaceae</taxon>
        <taxon>Burkholderia</taxon>
        <taxon>Burkholderia cepacia complex</taxon>
    </lineage>
</organism>
<dbReference type="Pfam" id="PF11528">
    <property type="entry name" value="DUF3224"/>
    <property type="match status" value="1"/>
</dbReference>
<dbReference type="SUPFAM" id="SSF159238">
    <property type="entry name" value="SO1590-like"/>
    <property type="match status" value="1"/>
</dbReference>
<dbReference type="InterPro" id="IPR021607">
    <property type="entry name" value="DUF3224"/>
</dbReference>
<sequence length="134" mass="14320">MNERLVVVRTMQDWVEQTLSEFDGGRKMTHASVTYRYEGGFDAESNVTYSLVYLTSSTALFSGFEAITVAGGGLQGELVLRHDGVFENGVATIEVSVVAGACAGAFSGLDAAVRIEADAGNPMKSTLMIDMRRA</sequence>
<evidence type="ECO:0008006" key="3">
    <source>
        <dbReference type="Google" id="ProtNLM"/>
    </source>
</evidence>
<evidence type="ECO:0000313" key="2">
    <source>
        <dbReference type="Proteomes" id="UP000494274"/>
    </source>
</evidence>
<dbReference type="Proteomes" id="UP000494274">
    <property type="component" value="Unassembled WGS sequence"/>
</dbReference>
<evidence type="ECO:0000313" key="1">
    <source>
        <dbReference type="EMBL" id="VWC72530.1"/>
    </source>
</evidence>
<dbReference type="InterPro" id="IPR023159">
    <property type="entry name" value="SO1590-like_sf"/>
</dbReference>
<dbReference type="AlphaFoldDB" id="A0A6P2UUB0"/>
<accession>A0A6P2UUB0</accession>
<dbReference type="EMBL" id="CABVQI010000005">
    <property type="protein sequence ID" value="VWC72530.1"/>
    <property type="molecule type" value="Genomic_DNA"/>
</dbReference>
<reference evidence="1 2" key="1">
    <citation type="submission" date="2019-09" db="EMBL/GenBank/DDBJ databases">
        <authorList>
            <person name="Depoorter E."/>
        </authorList>
    </citation>
    <scope>NUCLEOTIDE SEQUENCE [LARGE SCALE GENOMIC DNA]</scope>
    <source>
        <strain evidence="1">R-18112</strain>
    </source>
</reference>